<sequence length="256" mass="28687">MDFAISLGCLCEVLGYVGRIMMNDNPFDEPGFQMQICCLIIAPAFISAGIYVTLKKMVLTFGESWSRLRPAMYTYMFIVGDLVSLVLQGAGGGLAASSDFGSELQDEGTDVMIAGVVFQVFTLTVFGLLLAEYAFRTYRHRDELSPEARSLLRSWRFRFFAFAIVLAFTTIFTRCVYRVPELTGGWRSELMREELEFILLEGVMIAIAVLVLTVFHPGYCFPALADTDHNESMAQGRKSLYAESDIEMMPARNDES</sequence>
<evidence type="ECO:0000313" key="6">
    <source>
        <dbReference type="EMBL" id="RMZ68320.1"/>
    </source>
</evidence>
<dbReference type="PANTHER" id="PTHR31465">
    <property type="entry name" value="PROTEIN RTA1-RELATED"/>
    <property type="match status" value="1"/>
</dbReference>
<keyword evidence="7" id="KW-1185">Reference proteome</keyword>
<keyword evidence="4 5" id="KW-0472">Membrane</keyword>
<dbReference type="EMBL" id="KE747815">
    <property type="protein sequence ID" value="RMZ68320.1"/>
    <property type="molecule type" value="Genomic_DNA"/>
</dbReference>
<dbReference type="Pfam" id="PF04479">
    <property type="entry name" value="RTA1"/>
    <property type="match status" value="1"/>
</dbReference>
<proteinExistence type="predicted"/>
<keyword evidence="3 5" id="KW-1133">Transmembrane helix</keyword>
<evidence type="ECO:0000256" key="1">
    <source>
        <dbReference type="ARBA" id="ARBA00004141"/>
    </source>
</evidence>
<comment type="subcellular location">
    <subcellularLocation>
        <location evidence="1">Membrane</location>
        <topology evidence="1">Multi-pass membrane protein</topology>
    </subcellularLocation>
</comment>
<feature type="transmembrane region" description="Helical" evidence="5">
    <location>
        <begin position="31"/>
        <end position="52"/>
    </location>
</feature>
<feature type="transmembrane region" description="Helical" evidence="5">
    <location>
        <begin position="73"/>
        <end position="91"/>
    </location>
</feature>
<evidence type="ECO:0000256" key="2">
    <source>
        <dbReference type="ARBA" id="ARBA00022692"/>
    </source>
</evidence>
<organism evidence="6 7">
    <name type="scientific">Pyrenophora seminiperda CCB06</name>
    <dbReference type="NCBI Taxonomy" id="1302712"/>
    <lineage>
        <taxon>Eukaryota</taxon>
        <taxon>Fungi</taxon>
        <taxon>Dikarya</taxon>
        <taxon>Ascomycota</taxon>
        <taxon>Pezizomycotina</taxon>
        <taxon>Dothideomycetes</taxon>
        <taxon>Pleosporomycetidae</taxon>
        <taxon>Pleosporales</taxon>
        <taxon>Pleosporineae</taxon>
        <taxon>Pleosporaceae</taxon>
        <taxon>Pyrenophora</taxon>
    </lineage>
</organism>
<protein>
    <submittedName>
        <fullName evidence="6">Sphingoid long-chain base transporter RSB1</fullName>
    </submittedName>
</protein>
<dbReference type="Proteomes" id="UP000265663">
    <property type="component" value="Unassembled WGS sequence"/>
</dbReference>
<evidence type="ECO:0000313" key="7">
    <source>
        <dbReference type="Proteomes" id="UP000265663"/>
    </source>
</evidence>
<keyword evidence="2 5" id="KW-0812">Transmembrane</keyword>
<evidence type="ECO:0000256" key="3">
    <source>
        <dbReference type="ARBA" id="ARBA00022989"/>
    </source>
</evidence>
<feature type="transmembrane region" description="Helical" evidence="5">
    <location>
        <begin position="197"/>
        <end position="215"/>
    </location>
</feature>
<gene>
    <name evidence="6" type="ORF">GMOD_00009928</name>
</gene>
<evidence type="ECO:0000256" key="4">
    <source>
        <dbReference type="ARBA" id="ARBA00023136"/>
    </source>
</evidence>
<feature type="transmembrane region" description="Helical" evidence="5">
    <location>
        <begin position="111"/>
        <end position="135"/>
    </location>
</feature>
<reference evidence="6 7" key="1">
    <citation type="journal article" date="2014" name="PLoS ONE">
        <title>De novo Genome Assembly of the Fungal Plant Pathogen Pyrenophora semeniperda.</title>
        <authorList>
            <person name="Soliai M.M."/>
            <person name="Meyer S.E."/>
            <person name="Udall J.A."/>
            <person name="Elzinga D.E."/>
            <person name="Hermansen R.A."/>
            <person name="Bodily P.M."/>
            <person name="Hart A.A."/>
            <person name="Coleman C.E."/>
        </authorList>
    </citation>
    <scope>NUCLEOTIDE SEQUENCE [LARGE SCALE GENOMIC DNA]</scope>
    <source>
        <strain evidence="6 7">CCB06</strain>
        <tissue evidence="6">Mycelium</tissue>
    </source>
</reference>
<name>A0A3M7M1Q2_9PLEO</name>
<dbReference type="OrthoDB" id="4521223at2759"/>
<feature type="transmembrane region" description="Helical" evidence="5">
    <location>
        <begin position="155"/>
        <end position="177"/>
    </location>
</feature>
<evidence type="ECO:0000256" key="5">
    <source>
        <dbReference type="SAM" id="Phobius"/>
    </source>
</evidence>
<dbReference type="PANTHER" id="PTHR31465:SF8">
    <property type="entry name" value="DOMAIN PROTEIN, PUTATIVE (AFU_ORTHOLOGUE AFUA_6G14140)-RELATED"/>
    <property type="match status" value="1"/>
</dbReference>
<dbReference type="GO" id="GO:0005886">
    <property type="term" value="C:plasma membrane"/>
    <property type="evidence" value="ECO:0007669"/>
    <property type="project" value="TreeGrafter"/>
</dbReference>
<accession>A0A3M7M1Q2</accession>
<dbReference type="InterPro" id="IPR007568">
    <property type="entry name" value="RTA1"/>
</dbReference>
<dbReference type="GO" id="GO:0000324">
    <property type="term" value="C:fungal-type vacuole"/>
    <property type="evidence" value="ECO:0007669"/>
    <property type="project" value="TreeGrafter"/>
</dbReference>
<dbReference type="AlphaFoldDB" id="A0A3M7M1Q2"/>